<keyword evidence="2" id="KW-1185">Reference proteome</keyword>
<name>A0A8J2JEW8_9HEXA</name>
<dbReference type="EMBL" id="CAJVCH010056985">
    <property type="protein sequence ID" value="CAG7718900.1"/>
    <property type="molecule type" value="Genomic_DNA"/>
</dbReference>
<organism evidence="1 2">
    <name type="scientific">Allacma fusca</name>
    <dbReference type="NCBI Taxonomy" id="39272"/>
    <lineage>
        <taxon>Eukaryota</taxon>
        <taxon>Metazoa</taxon>
        <taxon>Ecdysozoa</taxon>
        <taxon>Arthropoda</taxon>
        <taxon>Hexapoda</taxon>
        <taxon>Collembola</taxon>
        <taxon>Symphypleona</taxon>
        <taxon>Sminthuridae</taxon>
        <taxon>Allacma</taxon>
    </lineage>
</organism>
<feature type="non-terminal residue" evidence="1">
    <location>
        <position position="35"/>
    </location>
</feature>
<gene>
    <name evidence="1" type="ORF">AFUS01_LOCUS8259</name>
</gene>
<dbReference type="Proteomes" id="UP000708208">
    <property type="component" value="Unassembled WGS sequence"/>
</dbReference>
<protein>
    <submittedName>
        <fullName evidence="1">Uncharacterized protein</fullName>
    </submittedName>
</protein>
<sequence length="35" mass="3936">TNMKGNGGGLLWETNRDTFQEIYLGYTHESCLTSV</sequence>
<comment type="caution">
    <text evidence="1">The sequence shown here is derived from an EMBL/GenBank/DDBJ whole genome shotgun (WGS) entry which is preliminary data.</text>
</comment>
<proteinExistence type="predicted"/>
<feature type="non-terminal residue" evidence="1">
    <location>
        <position position="1"/>
    </location>
</feature>
<dbReference type="AlphaFoldDB" id="A0A8J2JEW8"/>
<accession>A0A8J2JEW8</accession>
<evidence type="ECO:0000313" key="1">
    <source>
        <dbReference type="EMBL" id="CAG7718900.1"/>
    </source>
</evidence>
<evidence type="ECO:0000313" key="2">
    <source>
        <dbReference type="Proteomes" id="UP000708208"/>
    </source>
</evidence>
<reference evidence="1" key="1">
    <citation type="submission" date="2021-06" db="EMBL/GenBank/DDBJ databases">
        <authorList>
            <person name="Hodson N. C."/>
            <person name="Mongue J. A."/>
            <person name="Jaron S. K."/>
        </authorList>
    </citation>
    <scope>NUCLEOTIDE SEQUENCE</scope>
</reference>